<dbReference type="InterPro" id="IPR006603">
    <property type="entry name" value="PQ-loop_rpt"/>
</dbReference>
<organism evidence="6 7">
    <name type="scientific">Sandaracinobacteroides saxicola</name>
    <dbReference type="NCBI Taxonomy" id="2759707"/>
    <lineage>
        <taxon>Bacteria</taxon>
        <taxon>Pseudomonadati</taxon>
        <taxon>Pseudomonadota</taxon>
        <taxon>Alphaproteobacteria</taxon>
        <taxon>Sphingomonadales</taxon>
        <taxon>Sphingosinicellaceae</taxon>
        <taxon>Sandaracinobacteroides</taxon>
    </lineage>
</organism>
<dbReference type="KEGG" id="sand:H3309_10105"/>
<accession>A0A7G5IMM7</accession>
<keyword evidence="7" id="KW-1185">Reference proteome</keyword>
<dbReference type="Pfam" id="PF04193">
    <property type="entry name" value="PQ-loop"/>
    <property type="match status" value="1"/>
</dbReference>
<dbReference type="AlphaFoldDB" id="A0A7G5IMM7"/>
<keyword evidence="3 5" id="KW-1133">Transmembrane helix</keyword>
<feature type="transmembrane region" description="Helical" evidence="5">
    <location>
        <begin position="64"/>
        <end position="84"/>
    </location>
</feature>
<proteinExistence type="predicted"/>
<dbReference type="GO" id="GO:0016020">
    <property type="term" value="C:membrane"/>
    <property type="evidence" value="ECO:0007669"/>
    <property type="project" value="UniProtKB-SubCell"/>
</dbReference>
<feature type="transmembrane region" description="Helical" evidence="5">
    <location>
        <begin position="41"/>
        <end position="58"/>
    </location>
</feature>
<evidence type="ECO:0000256" key="2">
    <source>
        <dbReference type="ARBA" id="ARBA00022692"/>
    </source>
</evidence>
<evidence type="ECO:0000256" key="1">
    <source>
        <dbReference type="ARBA" id="ARBA00004141"/>
    </source>
</evidence>
<name>A0A7G5IMM7_9SPHN</name>
<evidence type="ECO:0000313" key="6">
    <source>
        <dbReference type="EMBL" id="QMW24619.1"/>
    </source>
</evidence>
<protein>
    <submittedName>
        <fullName evidence="6">PQ-loop repeat-containing protein</fullName>
    </submittedName>
</protein>
<keyword evidence="4 5" id="KW-0472">Membrane</keyword>
<evidence type="ECO:0000256" key="4">
    <source>
        <dbReference type="ARBA" id="ARBA00023136"/>
    </source>
</evidence>
<evidence type="ECO:0000313" key="7">
    <source>
        <dbReference type="Proteomes" id="UP000515292"/>
    </source>
</evidence>
<keyword evidence="2 5" id="KW-0812">Transmembrane</keyword>
<evidence type="ECO:0000256" key="5">
    <source>
        <dbReference type="SAM" id="Phobius"/>
    </source>
</evidence>
<dbReference type="Gene3D" id="1.20.1280.290">
    <property type="match status" value="1"/>
</dbReference>
<feature type="transmembrane region" description="Helical" evidence="5">
    <location>
        <begin position="6"/>
        <end position="29"/>
    </location>
</feature>
<dbReference type="Proteomes" id="UP000515292">
    <property type="component" value="Chromosome"/>
</dbReference>
<comment type="subcellular location">
    <subcellularLocation>
        <location evidence="1">Membrane</location>
        <topology evidence="1">Multi-pass membrane protein</topology>
    </subcellularLocation>
</comment>
<gene>
    <name evidence="6" type="ORF">H3309_10105</name>
</gene>
<dbReference type="EMBL" id="CP059851">
    <property type="protein sequence ID" value="QMW24619.1"/>
    <property type="molecule type" value="Genomic_DNA"/>
</dbReference>
<reference evidence="6 7" key="1">
    <citation type="submission" date="2020-07" db="EMBL/GenBank/DDBJ databases">
        <title>Complete genome sequence for Sandaracinobacter sp. M6.</title>
        <authorList>
            <person name="Tang Y."/>
            <person name="Liu Q."/>
            <person name="Guo Z."/>
            <person name="Lei P."/>
            <person name="Huang B."/>
        </authorList>
    </citation>
    <scope>NUCLEOTIDE SEQUENCE [LARGE SCALE GENOMIC DNA]</scope>
    <source>
        <strain evidence="6 7">M6</strain>
    </source>
</reference>
<evidence type="ECO:0000256" key="3">
    <source>
        <dbReference type="ARBA" id="ARBA00022989"/>
    </source>
</evidence>
<sequence length="101" mass="10877">MNVQLVDIVGAVGAVASVSSFVPQAWKIIRERKTEGLSPGMYALTACAFACWMAFGFLQKQWAMVVPNAICLLACGFILVMIMLPQGKTADVAKAIDPKQE</sequence>